<keyword evidence="3" id="KW-1185">Reference proteome</keyword>
<dbReference type="InterPro" id="IPR012340">
    <property type="entry name" value="NA-bd_OB-fold"/>
</dbReference>
<evidence type="ECO:0000313" key="3">
    <source>
        <dbReference type="Proteomes" id="UP000631114"/>
    </source>
</evidence>
<name>A0A835H1N6_9MAGN</name>
<evidence type="ECO:0000313" key="2">
    <source>
        <dbReference type="EMBL" id="KAF9589093.1"/>
    </source>
</evidence>
<proteinExistence type="predicted"/>
<dbReference type="Gene3D" id="2.40.50.140">
    <property type="entry name" value="Nucleic acid-binding proteins"/>
    <property type="match status" value="1"/>
</dbReference>
<feature type="domain" description="Replication factor A C-terminal" evidence="1">
    <location>
        <begin position="1"/>
        <end position="77"/>
    </location>
</feature>
<comment type="caution">
    <text evidence="2">The sequence shown here is derived from an EMBL/GenBank/DDBJ whole genome shotgun (WGS) entry which is preliminary data.</text>
</comment>
<organism evidence="2 3">
    <name type="scientific">Coptis chinensis</name>
    <dbReference type="NCBI Taxonomy" id="261450"/>
    <lineage>
        <taxon>Eukaryota</taxon>
        <taxon>Viridiplantae</taxon>
        <taxon>Streptophyta</taxon>
        <taxon>Embryophyta</taxon>
        <taxon>Tracheophyta</taxon>
        <taxon>Spermatophyta</taxon>
        <taxon>Magnoliopsida</taxon>
        <taxon>Ranunculales</taxon>
        <taxon>Ranunculaceae</taxon>
        <taxon>Coptidoideae</taxon>
        <taxon>Coptis</taxon>
    </lineage>
</organism>
<dbReference type="Proteomes" id="UP000631114">
    <property type="component" value="Unassembled WGS sequence"/>
</dbReference>
<evidence type="ECO:0000259" key="1">
    <source>
        <dbReference type="Pfam" id="PF08646"/>
    </source>
</evidence>
<sequence length="90" mass="10340">MTVFGNEAESLVQQSAYELKDINQSPNRSQVVKDILNKLIGYSFVFELKVSEYSFRGEVRQSLTTTKAFPNQFETESSLVSAKWKKIKKK</sequence>
<dbReference type="OrthoDB" id="1924490at2759"/>
<reference evidence="2 3" key="1">
    <citation type="submission" date="2020-10" db="EMBL/GenBank/DDBJ databases">
        <title>The Coptis chinensis genome and diversification of protoberbering-type alkaloids.</title>
        <authorList>
            <person name="Wang B."/>
            <person name="Shu S."/>
            <person name="Song C."/>
            <person name="Liu Y."/>
        </authorList>
    </citation>
    <scope>NUCLEOTIDE SEQUENCE [LARGE SCALE GENOMIC DNA]</scope>
    <source>
        <strain evidence="2">HL-2020</strain>
        <tissue evidence="2">Leaf</tissue>
    </source>
</reference>
<protein>
    <recommendedName>
        <fullName evidence="1">Replication factor A C-terminal domain-containing protein</fullName>
    </recommendedName>
</protein>
<accession>A0A835H1N6</accession>
<dbReference type="InterPro" id="IPR013955">
    <property type="entry name" value="Rep_factor-A_C"/>
</dbReference>
<dbReference type="EMBL" id="JADFTS010000009">
    <property type="protein sequence ID" value="KAF9589093.1"/>
    <property type="molecule type" value="Genomic_DNA"/>
</dbReference>
<dbReference type="Pfam" id="PF08646">
    <property type="entry name" value="Rep_fac-A_C"/>
    <property type="match status" value="1"/>
</dbReference>
<dbReference type="AlphaFoldDB" id="A0A835H1N6"/>
<dbReference type="SUPFAM" id="SSF50249">
    <property type="entry name" value="Nucleic acid-binding proteins"/>
    <property type="match status" value="1"/>
</dbReference>
<gene>
    <name evidence="2" type="ORF">IFM89_018824</name>
</gene>